<keyword evidence="3" id="KW-1185">Reference proteome</keyword>
<protein>
    <submittedName>
        <fullName evidence="2">Uncharacterized protein</fullName>
    </submittedName>
</protein>
<gene>
    <name evidence="2" type="ORF">MNOR_LOCUS8640</name>
</gene>
<dbReference type="Proteomes" id="UP001497623">
    <property type="component" value="Unassembled WGS sequence"/>
</dbReference>
<feature type="region of interest" description="Disordered" evidence="1">
    <location>
        <begin position="156"/>
        <end position="184"/>
    </location>
</feature>
<dbReference type="EMBL" id="CAXKWB010004039">
    <property type="protein sequence ID" value="CAL4071770.1"/>
    <property type="molecule type" value="Genomic_DNA"/>
</dbReference>
<sequence>MNALSNALEVIKQEINRVISPTQVATDKSNGFAIVNHDNRENIDDVQVIQNQPMNGVTHRLEGQKVPPLPRLGGIVIGKNKVHLERNVAIVHPHGCELLYKDRSMSIPSDSSVKGVVNDCELLCPTMSSSVPSSVPPSAENGLLNVCSSLSPSSSLAPKMSSSVHRPEGGVTKYPWHTKGITNR</sequence>
<reference evidence="2 3" key="1">
    <citation type="submission" date="2024-05" db="EMBL/GenBank/DDBJ databases">
        <authorList>
            <person name="Wallberg A."/>
        </authorList>
    </citation>
    <scope>NUCLEOTIDE SEQUENCE [LARGE SCALE GENOMIC DNA]</scope>
</reference>
<dbReference type="AlphaFoldDB" id="A0AAV2Q9G8"/>
<accession>A0AAV2Q9G8</accession>
<proteinExistence type="predicted"/>
<organism evidence="2 3">
    <name type="scientific">Meganyctiphanes norvegica</name>
    <name type="common">Northern krill</name>
    <name type="synonym">Thysanopoda norvegica</name>
    <dbReference type="NCBI Taxonomy" id="48144"/>
    <lineage>
        <taxon>Eukaryota</taxon>
        <taxon>Metazoa</taxon>
        <taxon>Ecdysozoa</taxon>
        <taxon>Arthropoda</taxon>
        <taxon>Crustacea</taxon>
        <taxon>Multicrustacea</taxon>
        <taxon>Malacostraca</taxon>
        <taxon>Eumalacostraca</taxon>
        <taxon>Eucarida</taxon>
        <taxon>Euphausiacea</taxon>
        <taxon>Euphausiidae</taxon>
        <taxon>Meganyctiphanes</taxon>
    </lineage>
</organism>
<evidence type="ECO:0000313" key="2">
    <source>
        <dbReference type="EMBL" id="CAL4071770.1"/>
    </source>
</evidence>
<evidence type="ECO:0000313" key="3">
    <source>
        <dbReference type="Proteomes" id="UP001497623"/>
    </source>
</evidence>
<evidence type="ECO:0000256" key="1">
    <source>
        <dbReference type="SAM" id="MobiDB-lite"/>
    </source>
</evidence>
<comment type="caution">
    <text evidence="2">The sequence shown here is derived from an EMBL/GenBank/DDBJ whole genome shotgun (WGS) entry which is preliminary data.</text>
</comment>
<name>A0AAV2Q9G8_MEGNR</name>